<evidence type="ECO:0000313" key="1">
    <source>
        <dbReference type="EMBL" id="PVU94471.1"/>
    </source>
</evidence>
<organism evidence="1 2">
    <name type="scientific">Smittium simulii</name>
    <dbReference type="NCBI Taxonomy" id="133385"/>
    <lineage>
        <taxon>Eukaryota</taxon>
        <taxon>Fungi</taxon>
        <taxon>Fungi incertae sedis</taxon>
        <taxon>Zoopagomycota</taxon>
        <taxon>Kickxellomycotina</taxon>
        <taxon>Harpellomycetes</taxon>
        <taxon>Harpellales</taxon>
        <taxon>Legeriomycetaceae</taxon>
        <taxon>Smittium</taxon>
    </lineage>
</organism>
<dbReference type="AlphaFoldDB" id="A0A2T9YQ99"/>
<gene>
    <name evidence="1" type="ORF">BB561_002513</name>
</gene>
<protein>
    <recommendedName>
        <fullName evidence="3">COX assembly mitochondrial protein</fullName>
    </recommendedName>
</protein>
<evidence type="ECO:0008006" key="3">
    <source>
        <dbReference type="Google" id="ProtNLM"/>
    </source>
</evidence>
<sequence length="61" mass="7250">MHPQVSEHKNTHCNQKSNALNNCLQQEFEVVRKQHLAIARERRARIEATWKKTEQEKLEAL</sequence>
<evidence type="ECO:0000313" key="2">
    <source>
        <dbReference type="Proteomes" id="UP000245383"/>
    </source>
</evidence>
<keyword evidence="2" id="KW-1185">Reference proteome</keyword>
<comment type="caution">
    <text evidence="1">The sequence shown here is derived from an EMBL/GenBank/DDBJ whole genome shotgun (WGS) entry which is preliminary data.</text>
</comment>
<dbReference type="EMBL" id="MBFR01000088">
    <property type="protein sequence ID" value="PVU94471.1"/>
    <property type="molecule type" value="Genomic_DNA"/>
</dbReference>
<dbReference type="OrthoDB" id="532630at2759"/>
<reference evidence="1 2" key="1">
    <citation type="journal article" date="2018" name="MBio">
        <title>Comparative Genomics Reveals the Core Gene Toolbox for the Fungus-Insect Symbiosis.</title>
        <authorList>
            <person name="Wang Y."/>
            <person name="Stata M."/>
            <person name="Wang W."/>
            <person name="Stajich J.E."/>
            <person name="White M.M."/>
            <person name="Moncalvo J.M."/>
        </authorList>
    </citation>
    <scope>NUCLEOTIDE SEQUENCE [LARGE SCALE GENOMIC DNA]</scope>
    <source>
        <strain evidence="1 2">SWE-8-4</strain>
    </source>
</reference>
<dbReference type="Proteomes" id="UP000245383">
    <property type="component" value="Unassembled WGS sequence"/>
</dbReference>
<accession>A0A2T9YQ99</accession>
<proteinExistence type="predicted"/>
<name>A0A2T9YQ99_9FUNG</name>